<evidence type="ECO:0000313" key="2">
    <source>
        <dbReference type="EMBL" id="NKY86088.1"/>
    </source>
</evidence>
<name>A0A7X6LX12_9NOCA</name>
<dbReference type="Proteomes" id="UP000523447">
    <property type="component" value="Unassembled WGS sequence"/>
</dbReference>
<sequence>MSTSANRPARLNRFLLGLIGLVLILAGAYVIAAFAGELNWVDRDAPLVPGTAEPSPWVFVAVIAGAVVVALAALRWMAAQFVRMPSRMRWHIGTVGSSGETLLDSNVAAAPVVADVESYDGVRSAQARLSGPGRAPELHLLVTAEPDADLTALRRRILADAVRRLREALQVDAVPVSLELRLADRGRTARAK</sequence>
<keyword evidence="1" id="KW-0812">Transmembrane</keyword>
<evidence type="ECO:0000313" key="3">
    <source>
        <dbReference type="Proteomes" id="UP000523447"/>
    </source>
</evidence>
<comment type="caution">
    <text evidence="2">The sequence shown here is derived from an EMBL/GenBank/DDBJ whole genome shotgun (WGS) entry which is preliminary data.</text>
</comment>
<dbReference type="AlphaFoldDB" id="A0A7X6LX12"/>
<accession>A0A7X6LX12</accession>
<protein>
    <submittedName>
        <fullName evidence="2">Alkaline shock response membrane anchor protein AmaP</fullName>
    </submittedName>
</protein>
<evidence type="ECO:0000256" key="1">
    <source>
        <dbReference type="SAM" id="Phobius"/>
    </source>
</evidence>
<dbReference type="EMBL" id="JAAXPE010000008">
    <property type="protein sequence ID" value="NKY86088.1"/>
    <property type="molecule type" value="Genomic_DNA"/>
</dbReference>
<keyword evidence="3" id="KW-1185">Reference proteome</keyword>
<organism evidence="2 3">
    <name type="scientific">Nocardia veterana</name>
    <dbReference type="NCBI Taxonomy" id="132249"/>
    <lineage>
        <taxon>Bacteria</taxon>
        <taxon>Bacillati</taxon>
        <taxon>Actinomycetota</taxon>
        <taxon>Actinomycetes</taxon>
        <taxon>Mycobacteriales</taxon>
        <taxon>Nocardiaceae</taxon>
        <taxon>Nocardia</taxon>
    </lineage>
</organism>
<gene>
    <name evidence="2" type="ORF">HGA07_10670</name>
</gene>
<reference evidence="2 3" key="1">
    <citation type="submission" date="2020-04" db="EMBL/GenBank/DDBJ databases">
        <title>MicrobeNet Type strains.</title>
        <authorList>
            <person name="Nicholson A.C."/>
        </authorList>
    </citation>
    <scope>NUCLEOTIDE SEQUENCE [LARGE SCALE GENOMIC DNA]</scope>
    <source>
        <strain evidence="2 3">DSM 44445</strain>
    </source>
</reference>
<keyword evidence="1" id="KW-1133">Transmembrane helix</keyword>
<proteinExistence type="predicted"/>
<keyword evidence="1" id="KW-0472">Membrane</keyword>
<dbReference type="RefSeq" id="WP_040720854.1">
    <property type="nucleotide sequence ID" value="NZ_CAWPHS010000078.1"/>
</dbReference>
<feature type="transmembrane region" description="Helical" evidence="1">
    <location>
        <begin position="56"/>
        <end position="78"/>
    </location>
</feature>